<keyword evidence="10" id="KW-0408">Iron</keyword>
<evidence type="ECO:0000313" key="16">
    <source>
        <dbReference type="Proteomes" id="UP001214854"/>
    </source>
</evidence>
<comment type="subcellular location">
    <subcellularLocation>
        <location evidence="1">Cell membrane</location>
        <topology evidence="1">Multi-pass membrane protein</topology>
    </subcellularLocation>
</comment>
<evidence type="ECO:0000256" key="1">
    <source>
        <dbReference type="ARBA" id="ARBA00004651"/>
    </source>
</evidence>
<feature type="transmembrane region" description="Helical" evidence="13">
    <location>
        <begin position="6"/>
        <end position="27"/>
    </location>
</feature>
<keyword evidence="9" id="KW-0560">Oxidoreductase</keyword>
<dbReference type="Pfam" id="PF02665">
    <property type="entry name" value="Nitrate_red_gam"/>
    <property type="match status" value="1"/>
</dbReference>
<dbReference type="PANTHER" id="PTHR30598">
    <property type="entry name" value="NITRATE REDUCTASE PRIVATE CHAPERONE, REDOX ENZYME MATURATION PROTEIN REMP FAMILY"/>
    <property type="match status" value="1"/>
</dbReference>
<keyword evidence="5 13" id="KW-0812">Transmembrane</keyword>
<evidence type="ECO:0000313" key="15">
    <source>
        <dbReference type="EMBL" id="MDC7684443.1"/>
    </source>
</evidence>
<evidence type="ECO:0000256" key="9">
    <source>
        <dbReference type="ARBA" id="ARBA00023002"/>
    </source>
</evidence>
<sequence length="229" mass="25979">MIDQYYTFFFGLYPYIALSILVIGSIIRYDREPYTWKASSSLLLADKGLRIGNILFHIGVLFIFGGHLVGLLTPHWVYAPFITAEQKQMVAIVAGGIAGVIGFVGLTILVFRRLFVARIRQTSSFSDMAVLLLLWVQITLGLTTIPFSLGHHDATIMLKLCDWAQSIFTFQPGAADYIKGLAWPYQSHIILGLTMFVLFPFTRLVHMLSVPVKYVWRPYQVVRSRMAKR</sequence>
<keyword evidence="4" id="KW-0349">Heme</keyword>
<evidence type="ECO:0000256" key="10">
    <source>
        <dbReference type="ARBA" id="ARBA00023004"/>
    </source>
</evidence>
<protein>
    <submittedName>
        <fullName evidence="15">Respiratory nitrate reductase subunit gamma</fullName>
    </submittedName>
</protein>
<keyword evidence="11" id="KW-0534">Nitrate assimilation</keyword>
<keyword evidence="8 13" id="KW-1133">Transmembrane helix</keyword>
<feature type="transmembrane region" description="Helical" evidence="13">
    <location>
        <begin position="131"/>
        <end position="149"/>
    </location>
</feature>
<dbReference type="SUPFAM" id="SSF103501">
    <property type="entry name" value="Respiratory nitrate reductase 1 gamma chain"/>
    <property type="match status" value="1"/>
</dbReference>
<dbReference type="InterPro" id="IPR036197">
    <property type="entry name" value="NarG-like_sf"/>
</dbReference>
<keyword evidence="7" id="KW-0249">Electron transport</keyword>
<evidence type="ECO:0000256" key="5">
    <source>
        <dbReference type="ARBA" id="ARBA00022692"/>
    </source>
</evidence>
<feature type="transmembrane region" description="Helical" evidence="13">
    <location>
        <begin position="89"/>
        <end position="111"/>
    </location>
</feature>
<feature type="transmembrane region" description="Helical" evidence="13">
    <location>
        <begin position="189"/>
        <end position="216"/>
    </location>
</feature>
<name>A0ABT5HWY4_9CAUL</name>
<reference evidence="15 16" key="1">
    <citation type="submission" date="2023-01" db="EMBL/GenBank/DDBJ databases">
        <title>Novel species of the genus Asticcacaulis isolated from rivers.</title>
        <authorList>
            <person name="Lu H."/>
        </authorList>
    </citation>
    <scope>NUCLEOTIDE SEQUENCE [LARGE SCALE GENOMIC DNA]</scope>
    <source>
        <strain evidence="15 16">BYS171W</strain>
    </source>
</reference>
<keyword evidence="3" id="KW-1003">Cell membrane</keyword>
<evidence type="ECO:0000256" key="4">
    <source>
        <dbReference type="ARBA" id="ARBA00022617"/>
    </source>
</evidence>
<proteinExistence type="predicted"/>
<evidence type="ECO:0000256" key="6">
    <source>
        <dbReference type="ARBA" id="ARBA00022723"/>
    </source>
</evidence>
<keyword evidence="16" id="KW-1185">Reference proteome</keyword>
<evidence type="ECO:0000256" key="3">
    <source>
        <dbReference type="ARBA" id="ARBA00022475"/>
    </source>
</evidence>
<keyword evidence="2" id="KW-0813">Transport</keyword>
<accession>A0ABT5HWY4</accession>
<dbReference type="EMBL" id="JAQQKX010000012">
    <property type="protein sequence ID" value="MDC7684443.1"/>
    <property type="molecule type" value="Genomic_DNA"/>
</dbReference>
<comment type="caution">
    <text evidence="15">The sequence shown here is derived from an EMBL/GenBank/DDBJ whole genome shotgun (WGS) entry which is preliminary data.</text>
</comment>
<evidence type="ECO:0000256" key="11">
    <source>
        <dbReference type="ARBA" id="ARBA00023063"/>
    </source>
</evidence>
<organism evidence="15 16">
    <name type="scientific">Asticcacaulis aquaticus</name>
    <dbReference type="NCBI Taxonomy" id="2984212"/>
    <lineage>
        <taxon>Bacteria</taxon>
        <taxon>Pseudomonadati</taxon>
        <taxon>Pseudomonadota</taxon>
        <taxon>Alphaproteobacteria</taxon>
        <taxon>Caulobacterales</taxon>
        <taxon>Caulobacteraceae</taxon>
        <taxon>Asticcacaulis</taxon>
    </lineage>
</organism>
<evidence type="ECO:0000259" key="14">
    <source>
        <dbReference type="Pfam" id="PF02665"/>
    </source>
</evidence>
<evidence type="ECO:0000256" key="8">
    <source>
        <dbReference type="ARBA" id="ARBA00022989"/>
    </source>
</evidence>
<dbReference type="InterPro" id="IPR023234">
    <property type="entry name" value="NarG-like_domain"/>
</dbReference>
<dbReference type="Proteomes" id="UP001214854">
    <property type="component" value="Unassembled WGS sequence"/>
</dbReference>
<dbReference type="RefSeq" id="WP_272748917.1">
    <property type="nucleotide sequence ID" value="NZ_JAQQKX010000012.1"/>
</dbReference>
<feature type="domain" description="NarG-like" evidence="14">
    <location>
        <begin position="7"/>
        <end position="225"/>
    </location>
</feature>
<gene>
    <name evidence="15" type="primary">narI</name>
    <name evidence="15" type="ORF">PQU92_14245</name>
</gene>
<feature type="transmembrane region" description="Helical" evidence="13">
    <location>
        <begin position="48"/>
        <end position="69"/>
    </location>
</feature>
<evidence type="ECO:0000256" key="7">
    <source>
        <dbReference type="ARBA" id="ARBA00022982"/>
    </source>
</evidence>
<dbReference type="InterPro" id="IPR051936">
    <property type="entry name" value="Heme-iron_electron_transfer"/>
</dbReference>
<dbReference type="InterPro" id="IPR003816">
    <property type="entry name" value="Nitrate_red_gam"/>
</dbReference>
<evidence type="ECO:0000256" key="12">
    <source>
        <dbReference type="ARBA" id="ARBA00023136"/>
    </source>
</evidence>
<dbReference type="NCBIfam" id="TIGR00351">
    <property type="entry name" value="narI"/>
    <property type="match status" value="1"/>
</dbReference>
<dbReference type="Gene3D" id="1.20.950.20">
    <property type="entry name" value="Transmembrane di-heme cytochromes, Chain C"/>
    <property type="match status" value="1"/>
</dbReference>
<dbReference type="PANTHER" id="PTHR30598:SF3">
    <property type="entry name" value="RESPIRATORY NITRATE REDUCTASE 1 GAMMA CHAIN"/>
    <property type="match status" value="1"/>
</dbReference>
<evidence type="ECO:0000256" key="13">
    <source>
        <dbReference type="SAM" id="Phobius"/>
    </source>
</evidence>
<evidence type="ECO:0000256" key="2">
    <source>
        <dbReference type="ARBA" id="ARBA00022448"/>
    </source>
</evidence>
<keyword evidence="12 13" id="KW-0472">Membrane</keyword>
<keyword evidence="6" id="KW-0479">Metal-binding</keyword>